<dbReference type="SUPFAM" id="SSF81383">
    <property type="entry name" value="F-box domain"/>
    <property type="match status" value="1"/>
</dbReference>
<protein>
    <recommendedName>
        <fullName evidence="1">F-box domain-containing protein</fullName>
    </recommendedName>
</protein>
<proteinExistence type="predicted"/>
<dbReference type="EMBL" id="JAAAIN010000263">
    <property type="protein sequence ID" value="KAG0317115.1"/>
    <property type="molecule type" value="Genomic_DNA"/>
</dbReference>
<gene>
    <name evidence="2" type="ORF">BGZ97_005895</name>
</gene>
<keyword evidence="3" id="KW-1185">Reference proteome</keyword>
<evidence type="ECO:0000259" key="1">
    <source>
        <dbReference type="PROSITE" id="PS50181"/>
    </source>
</evidence>
<dbReference type="Pfam" id="PF12937">
    <property type="entry name" value="F-box-like"/>
    <property type="match status" value="1"/>
</dbReference>
<dbReference type="Gene3D" id="1.20.1280.50">
    <property type="match status" value="1"/>
</dbReference>
<accession>A0A9P6USB4</accession>
<feature type="domain" description="F-box" evidence="1">
    <location>
        <begin position="3"/>
        <end position="48"/>
    </location>
</feature>
<evidence type="ECO:0000313" key="2">
    <source>
        <dbReference type="EMBL" id="KAG0317115.1"/>
    </source>
</evidence>
<reference evidence="2" key="1">
    <citation type="journal article" date="2020" name="Fungal Divers.">
        <title>Resolving the Mortierellaceae phylogeny through synthesis of multi-gene phylogenetics and phylogenomics.</title>
        <authorList>
            <person name="Vandepol N."/>
            <person name="Liber J."/>
            <person name="Desiro A."/>
            <person name="Na H."/>
            <person name="Kennedy M."/>
            <person name="Barry K."/>
            <person name="Grigoriev I.V."/>
            <person name="Miller A.N."/>
            <person name="O'Donnell K."/>
            <person name="Stajich J.E."/>
            <person name="Bonito G."/>
        </authorList>
    </citation>
    <scope>NUCLEOTIDE SEQUENCE</scope>
    <source>
        <strain evidence="2">NVP60</strain>
    </source>
</reference>
<dbReference type="Gene3D" id="3.80.10.10">
    <property type="entry name" value="Ribonuclease Inhibitor"/>
    <property type="match status" value="1"/>
</dbReference>
<organism evidence="2 3">
    <name type="scientific">Linnemannia gamsii</name>
    <dbReference type="NCBI Taxonomy" id="64522"/>
    <lineage>
        <taxon>Eukaryota</taxon>
        <taxon>Fungi</taxon>
        <taxon>Fungi incertae sedis</taxon>
        <taxon>Mucoromycota</taxon>
        <taxon>Mortierellomycotina</taxon>
        <taxon>Mortierellomycetes</taxon>
        <taxon>Mortierellales</taxon>
        <taxon>Mortierellaceae</taxon>
        <taxon>Linnemannia</taxon>
    </lineage>
</organism>
<dbReference type="SUPFAM" id="SSF52047">
    <property type="entry name" value="RNI-like"/>
    <property type="match status" value="1"/>
</dbReference>
<comment type="caution">
    <text evidence="2">The sequence shown here is derived from an EMBL/GenBank/DDBJ whole genome shotgun (WGS) entry which is preliminary data.</text>
</comment>
<evidence type="ECO:0000313" key="3">
    <source>
        <dbReference type="Proteomes" id="UP000823405"/>
    </source>
</evidence>
<name>A0A9P6USB4_9FUNG</name>
<sequence>MDTKTFGALPYEIQEAVIPFLRQQDLAICTRVCRAWNAIFHPALWRHVEDRSEAAAEQSEEQTIWMEKFIKCARAGALKNNGHLIQSLRLVADKIRFCRFLAYCPPTFPQLTSVWIDGVHNGEEDDLADFLDLCTAGLKEVVYGLRDDKWQAFQFGFTAAEALTKHAATLEVFRLEGDYRSDGDPIDHLLCSLPNLKELSFVGNCVHDRGGFMNAREIVSSEWVCTNLEVFGCGINSIFRPELEEEIANESKSAKEESRQRSIDLQRQIYSQLARFTKLRKLSLGFPAEELMYFSKEQYRQRDGLAMTLESGLDLLKGLKDLQEVELYYMDVGIGNPAEEAWVAENWPKAHIGRIIYES</sequence>
<dbReference type="InterPro" id="IPR036047">
    <property type="entry name" value="F-box-like_dom_sf"/>
</dbReference>
<dbReference type="InterPro" id="IPR032675">
    <property type="entry name" value="LRR_dom_sf"/>
</dbReference>
<dbReference type="InterPro" id="IPR001810">
    <property type="entry name" value="F-box_dom"/>
</dbReference>
<dbReference type="PROSITE" id="PS50181">
    <property type="entry name" value="FBOX"/>
    <property type="match status" value="1"/>
</dbReference>
<dbReference type="Proteomes" id="UP000823405">
    <property type="component" value="Unassembled WGS sequence"/>
</dbReference>
<dbReference type="OrthoDB" id="2383137at2759"/>
<dbReference type="AlphaFoldDB" id="A0A9P6USB4"/>